<protein>
    <submittedName>
        <fullName evidence="3">Uncharacterized protein</fullName>
    </submittedName>
</protein>
<name>A0A699U342_TANCI</name>
<reference evidence="3" key="1">
    <citation type="journal article" date="2019" name="Sci. Rep.">
        <title>Draft genome of Tanacetum cinerariifolium, the natural source of mosquito coil.</title>
        <authorList>
            <person name="Yamashiro T."/>
            <person name="Shiraishi A."/>
            <person name="Satake H."/>
            <person name="Nakayama K."/>
        </authorList>
    </citation>
    <scope>NUCLEOTIDE SEQUENCE</scope>
</reference>
<feature type="region of interest" description="Disordered" evidence="2">
    <location>
        <begin position="1"/>
        <end position="40"/>
    </location>
</feature>
<feature type="non-terminal residue" evidence="3">
    <location>
        <position position="1"/>
    </location>
</feature>
<feature type="compositionally biased region" description="Low complexity" evidence="2">
    <location>
        <begin position="1"/>
        <end position="12"/>
    </location>
</feature>
<comment type="caution">
    <text evidence="3">The sequence shown here is derived from an EMBL/GenBank/DDBJ whole genome shotgun (WGS) entry which is preliminary data.</text>
</comment>
<feature type="coiled-coil region" evidence="1">
    <location>
        <begin position="75"/>
        <end position="102"/>
    </location>
</feature>
<dbReference type="EMBL" id="BKCJ011295254">
    <property type="protein sequence ID" value="GFD16737.1"/>
    <property type="molecule type" value="Genomic_DNA"/>
</dbReference>
<feature type="non-terminal residue" evidence="3">
    <location>
        <position position="111"/>
    </location>
</feature>
<feature type="compositionally biased region" description="Basic and acidic residues" evidence="2">
    <location>
        <begin position="27"/>
        <end position="37"/>
    </location>
</feature>
<keyword evidence="1" id="KW-0175">Coiled coil</keyword>
<gene>
    <name evidence="3" type="ORF">Tci_888706</name>
</gene>
<sequence length="111" mass="12403">ESSARDSSFESSVRPSRKRCRSPAATRFRDSVSPKDSVEEDIDTDVFEDIEADATIVKVAVDRNVEAGMLMPDAVEHLEQERASLLEQVASLERSNARLQDTMMMEIAKVD</sequence>
<organism evidence="3">
    <name type="scientific">Tanacetum cinerariifolium</name>
    <name type="common">Dalmatian daisy</name>
    <name type="synonym">Chrysanthemum cinerariifolium</name>
    <dbReference type="NCBI Taxonomy" id="118510"/>
    <lineage>
        <taxon>Eukaryota</taxon>
        <taxon>Viridiplantae</taxon>
        <taxon>Streptophyta</taxon>
        <taxon>Embryophyta</taxon>
        <taxon>Tracheophyta</taxon>
        <taxon>Spermatophyta</taxon>
        <taxon>Magnoliopsida</taxon>
        <taxon>eudicotyledons</taxon>
        <taxon>Gunneridae</taxon>
        <taxon>Pentapetalae</taxon>
        <taxon>asterids</taxon>
        <taxon>campanulids</taxon>
        <taxon>Asterales</taxon>
        <taxon>Asteraceae</taxon>
        <taxon>Asteroideae</taxon>
        <taxon>Anthemideae</taxon>
        <taxon>Anthemidinae</taxon>
        <taxon>Tanacetum</taxon>
    </lineage>
</organism>
<evidence type="ECO:0000313" key="3">
    <source>
        <dbReference type="EMBL" id="GFD16737.1"/>
    </source>
</evidence>
<accession>A0A699U342</accession>
<evidence type="ECO:0000256" key="1">
    <source>
        <dbReference type="SAM" id="Coils"/>
    </source>
</evidence>
<dbReference type="AlphaFoldDB" id="A0A699U342"/>
<proteinExistence type="predicted"/>
<evidence type="ECO:0000256" key="2">
    <source>
        <dbReference type="SAM" id="MobiDB-lite"/>
    </source>
</evidence>